<protein>
    <recommendedName>
        <fullName evidence="10">Pre-rRNA-processing protein Ipi1 N-terminal domain-containing protein</fullName>
    </recommendedName>
</protein>
<keyword evidence="4" id="KW-0539">Nucleus</keyword>
<dbReference type="InterPro" id="IPR024679">
    <property type="entry name" value="Ipi1_N"/>
</dbReference>
<evidence type="ECO:0000313" key="9">
    <source>
        <dbReference type="Proteomes" id="UP001172457"/>
    </source>
</evidence>
<evidence type="ECO:0000256" key="1">
    <source>
        <dbReference type="ARBA" id="ARBA00004604"/>
    </source>
</evidence>
<evidence type="ECO:0000259" key="7">
    <source>
        <dbReference type="Pfam" id="PF25781"/>
    </source>
</evidence>
<dbReference type="EMBL" id="JARYMX010000005">
    <property type="protein sequence ID" value="KAJ9549970.1"/>
    <property type="molecule type" value="Genomic_DNA"/>
</dbReference>
<dbReference type="Pfam" id="PF25781">
    <property type="entry name" value="TPR_TEX10"/>
    <property type="match status" value="1"/>
</dbReference>
<name>A0AA38T8C0_9ASTR</name>
<dbReference type="FunFam" id="1.25.10.10:FF:000348">
    <property type="entry name" value="uncharacterized protein LOC106763108 isoform X2"/>
    <property type="match status" value="1"/>
</dbReference>
<dbReference type="Gene3D" id="1.25.10.10">
    <property type="entry name" value="Leucine-rich Repeat Variant"/>
    <property type="match status" value="1"/>
</dbReference>
<evidence type="ECO:0000313" key="8">
    <source>
        <dbReference type="EMBL" id="KAJ9549970.1"/>
    </source>
</evidence>
<evidence type="ECO:0008006" key="10">
    <source>
        <dbReference type="Google" id="ProtNLM"/>
    </source>
</evidence>
<dbReference type="InterPro" id="IPR016024">
    <property type="entry name" value="ARM-type_fold"/>
</dbReference>
<sequence>MVQHKAQLKKQQKQQKRGGVDFKKIKRKIGRKLPPPKNTTNTQVKSKAIVLPEQSLVSDKGGLAVSKKGLTLKELLQQTSHHNAKVRRDALIGIRDIFLKHPAELKMHRLSVIEKLRERMSDEDKLVRETLYQLLKAVIFPGCKEDNQGTFISLIMAYVFNAMTHLAIDVRLMAFKFFDLVVQHYPISFSMYAEKIIQHYKEILQKNQFNLHDKGKLKSVLAGLAYCLSLLPCNKADNNSSTENVVDDQRILHSLESEVHEDHSVTAKELKNLLPILVGGLQDFMPSVQTMPILEAQSFDCVLSILKSIDFVVKFFVYGNSKSGQHLQVPPPSNRRDLDVLQKLLKKLFDVFPLNQPHQSSEKDDNRYFVLNVIVSEIFFCLSDWSAPPSAFLEKFLVFIVDALSEKVCSTLHSGKAFFQKHSLPLIPFIPKLIMQVDDTWKSHILQAFTEVFKKCDPESSMKLVCLSAIEEMLFPRDSWLSPNRSDSGIINFQITWIREIPLLLILLGDKNSSLSKAVLRLQLHLGQCVTMNSPLSQELDGMQYSLREFYSTCHDGSRKFDASILHLSDYYEYLLVIFFFLAGNISYGPFMKLATDVQELSVCCLYYFSFLDPSLLQSVAACCLCQDLEPCLLFRFLEVVNSAYKAGHIQIVDYISFLVTLLARYQVFPESSSHAVEKCGKPNSKLFRSVTSAVCSCLSQIGDDCLVLKMLEGVVVDLISIGAEDRGSSKTIHTSKRHYYVLPCFLLFYRSEKLLKDVMNVLTSLTFDGQNGAAMMELSSRIIAVVRVLLLMHEDVRIWQILSCYKQEIDSLLLNILRVMSDEGSNMDIEEKHKVQCAYDELKTIIT</sequence>
<feature type="compositionally biased region" description="Basic residues" evidence="5">
    <location>
        <begin position="1"/>
        <end position="16"/>
    </location>
</feature>
<organism evidence="8 9">
    <name type="scientific">Centaurea solstitialis</name>
    <name type="common">yellow star-thistle</name>
    <dbReference type="NCBI Taxonomy" id="347529"/>
    <lineage>
        <taxon>Eukaryota</taxon>
        <taxon>Viridiplantae</taxon>
        <taxon>Streptophyta</taxon>
        <taxon>Embryophyta</taxon>
        <taxon>Tracheophyta</taxon>
        <taxon>Spermatophyta</taxon>
        <taxon>Magnoliopsida</taxon>
        <taxon>eudicotyledons</taxon>
        <taxon>Gunneridae</taxon>
        <taxon>Pentapetalae</taxon>
        <taxon>asterids</taxon>
        <taxon>campanulids</taxon>
        <taxon>Asterales</taxon>
        <taxon>Asteraceae</taxon>
        <taxon>Carduoideae</taxon>
        <taxon>Cardueae</taxon>
        <taxon>Centaureinae</taxon>
        <taxon>Centaurea</taxon>
    </lineage>
</organism>
<feature type="domain" description="Pre-rRNA-processing protein Ipi1 N-terminal" evidence="6">
    <location>
        <begin position="151"/>
        <end position="218"/>
    </location>
</feature>
<evidence type="ECO:0000256" key="5">
    <source>
        <dbReference type="SAM" id="MobiDB-lite"/>
    </source>
</evidence>
<dbReference type="PANTHER" id="PTHR16056:SF2">
    <property type="entry name" value="TESTIS-EXPRESSED PROTEIN 10"/>
    <property type="match status" value="1"/>
</dbReference>
<feature type="non-terminal residue" evidence="8">
    <location>
        <position position="848"/>
    </location>
</feature>
<evidence type="ECO:0000256" key="3">
    <source>
        <dbReference type="ARBA" id="ARBA00006427"/>
    </source>
</evidence>
<evidence type="ECO:0000256" key="4">
    <source>
        <dbReference type="ARBA" id="ARBA00023242"/>
    </source>
</evidence>
<dbReference type="InterPro" id="IPR057949">
    <property type="entry name" value="TPR_TEX10"/>
</dbReference>
<dbReference type="SUPFAM" id="SSF48371">
    <property type="entry name" value="ARM repeat"/>
    <property type="match status" value="1"/>
</dbReference>
<feature type="region of interest" description="Disordered" evidence="5">
    <location>
        <begin position="1"/>
        <end position="44"/>
    </location>
</feature>
<dbReference type="GO" id="GO:0005634">
    <property type="term" value="C:nucleus"/>
    <property type="evidence" value="ECO:0007669"/>
    <property type="project" value="UniProtKB-SubCell"/>
</dbReference>
<evidence type="ECO:0000256" key="2">
    <source>
        <dbReference type="ARBA" id="ARBA00004642"/>
    </source>
</evidence>
<dbReference type="InterPro" id="IPR011989">
    <property type="entry name" value="ARM-like"/>
</dbReference>
<proteinExistence type="inferred from homology"/>
<comment type="caution">
    <text evidence="8">The sequence shown here is derived from an EMBL/GenBank/DDBJ whole genome shotgun (WGS) entry which is preliminary data.</text>
</comment>
<comment type="similarity">
    <text evidence="3">Belongs to the IPI1/TEX10 family.</text>
</comment>
<accession>A0AA38T8C0</accession>
<keyword evidence="9" id="KW-1185">Reference proteome</keyword>
<dbReference type="Proteomes" id="UP001172457">
    <property type="component" value="Chromosome 5"/>
</dbReference>
<reference evidence="8" key="1">
    <citation type="submission" date="2023-03" db="EMBL/GenBank/DDBJ databases">
        <title>Chromosome-scale reference genome and RAD-based genetic map of yellow starthistle (Centaurea solstitialis) reveal putative structural variation and QTLs associated with invader traits.</title>
        <authorList>
            <person name="Reatini B."/>
            <person name="Cang F.A."/>
            <person name="Jiang Q."/>
            <person name="Mckibben M.T.W."/>
            <person name="Barker M.S."/>
            <person name="Rieseberg L.H."/>
            <person name="Dlugosch K.M."/>
        </authorList>
    </citation>
    <scope>NUCLEOTIDE SEQUENCE</scope>
    <source>
        <strain evidence="8">CAN-66</strain>
        <tissue evidence="8">Leaf</tissue>
    </source>
</reference>
<dbReference type="AlphaFoldDB" id="A0AA38T8C0"/>
<gene>
    <name evidence="8" type="ORF">OSB04_022513</name>
</gene>
<comment type="subcellular location">
    <subcellularLocation>
        <location evidence="1">Nucleus</location>
        <location evidence="1">Nucleolus</location>
    </subcellularLocation>
    <subcellularLocation>
        <location evidence="2">Nucleus</location>
        <location evidence="2">Nucleoplasm</location>
    </subcellularLocation>
</comment>
<feature type="domain" description="TEX10-like TPR repeats" evidence="7">
    <location>
        <begin position="496"/>
        <end position="713"/>
    </location>
</feature>
<dbReference type="Pfam" id="PF12333">
    <property type="entry name" value="Ipi1_N"/>
    <property type="match status" value="1"/>
</dbReference>
<dbReference type="PANTHER" id="PTHR16056">
    <property type="entry name" value="REGULATOR OF MICROTUBULE DYNAMICS PROTEIN"/>
    <property type="match status" value="1"/>
</dbReference>
<evidence type="ECO:0000259" key="6">
    <source>
        <dbReference type="Pfam" id="PF12333"/>
    </source>
</evidence>